<feature type="chain" id="PRO_5002043155" description="Secreted protein" evidence="1">
    <location>
        <begin position="31"/>
        <end position="70"/>
    </location>
</feature>
<evidence type="ECO:0000256" key="1">
    <source>
        <dbReference type="SAM" id="SignalP"/>
    </source>
</evidence>
<name>A0A0A9CGV2_ARUDO</name>
<reference evidence="2" key="2">
    <citation type="journal article" date="2015" name="Data Brief">
        <title>Shoot transcriptome of the giant reed, Arundo donax.</title>
        <authorList>
            <person name="Barrero R.A."/>
            <person name="Guerrero F.D."/>
            <person name="Moolhuijzen P."/>
            <person name="Goolsby J.A."/>
            <person name="Tidwell J."/>
            <person name="Bellgard S.E."/>
            <person name="Bellgard M.I."/>
        </authorList>
    </citation>
    <scope>NUCLEOTIDE SEQUENCE</scope>
    <source>
        <tissue evidence="2">Shoot tissue taken approximately 20 cm above the soil surface</tissue>
    </source>
</reference>
<feature type="signal peptide" evidence="1">
    <location>
        <begin position="1"/>
        <end position="30"/>
    </location>
</feature>
<dbReference type="EMBL" id="GBRH01224222">
    <property type="protein sequence ID" value="JAD73673.1"/>
    <property type="molecule type" value="Transcribed_RNA"/>
</dbReference>
<accession>A0A0A9CGV2</accession>
<dbReference type="AlphaFoldDB" id="A0A0A9CGV2"/>
<evidence type="ECO:0000313" key="2">
    <source>
        <dbReference type="EMBL" id="JAD73673.1"/>
    </source>
</evidence>
<organism evidence="2">
    <name type="scientific">Arundo donax</name>
    <name type="common">Giant reed</name>
    <name type="synonym">Donax arundinaceus</name>
    <dbReference type="NCBI Taxonomy" id="35708"/>
    <lineage>
        <taxon>Eukaryota</taxon>
        <taxon>Viridiplantae</taxon>
        <taxon>Streptophyta</taxon>
        <taxon>Embryophyta</taxon>
        <taxon>Tracheophyta</taxon>
        <taxon>Spermatophyta</taxon>
        <taxon>Magnoliopsida</taxon>
        <taxon>Liliopsida</taxon>
        <taxon>Poales</taxon>
        <taxon>Poaceae</taxon>
        <taxon>PACMAD clade</taxon>
        <taxon>Arundinoideae</taxon>
        <taxon>Arundineae</taxon>
        <taxon>Arundo</taxon>
    </lineage>
</organism>
<reference evidence="2" key="1">
    <citation type="submission" date="2014-09" db="EMBL/GenBank/DDBJ databases">
        <authorList>
            <person name="Magalhaes I.L.F."/>
            <person name="Oliveira U."/>
            <person name="Santos F.R."/>
            <person name="Vidigal T.H.D.A."/>
            <person name="Brescovit A.D."/>
            <person name="Santos A.J."/>
        </authorList>
    </citation>
    <scope>NUCLEOTIDE SEQUENCE</scope>
    <source>
        <tissue evidence="2">Shoot tissue taken approximately 20 cm above the soil surface</tissue>
    </source>
</reference>
<protein>
    <recommendedName>
        <fullName evidence="3">Secreted protein</fullName>
    </recommendedName>
</protein>
<sequence length="70" mass="7685">MIKVSSLFLFFSIFLSRFVSVHLGACHVRAKCTNDSGTGFLVGNNFHRSTIRQLQVPIPTVLAVPAVSNH</sequence>
<proteinExistence type="predicted"/>
<evidence type="ECO:0008006" key="3">
    <source>
        <dbReference type="Google" id="ProtNLM"/>
    </source>
</evidence>
<keyword evidence="1" id="KW-0732">Signal</keyword>